<dbReference type="Gene3D" id="6.10.140.1400">
    <property type="match status" value="1"/>
</dbReference>
<evidence type="ECO:0000256" key="10">
    <source>
        <dbReference type="ARBA" id="ARBA00033756"/>
    </source>
</evidence>
<dbReference type="InterPro" id="IPR029069">
    <property type="entry name" value="HotDog_dom_sf"/>
</dbReference>
<dbReference type="PIRSF" id="PIRSF005562">
    <property type="entry name" value="FAS_yeast_beta"/>
    <property type="match status" value="1"/>
</dbReference>
<proteinExistence type="inferred from homology"/>
<evidence type="ECO:0000313" key="20">
    <source>
        <dbReference type="Proteomes" id="UP000002035"/>
    </source>
</evidence>
<dbReference type="SMART" id="SM00827">
    <property type="entry name" value="PKS_AT"/>
    <property type="match status" value="1"/>
</dbReference>
<dbReference type="Pfam" id="PF13452">
    <property type="entry name" value="FAS1_DH_region"/>
    <property type="match status" value="1"/>
</dbReference>
<keyword evidence="8" id="KW-0456">Lyase</keyword>
<keyword evidence="20" id="KW-1185">Reference proteome</keyword>
<dbReference type="Gene3D" id="2.40.128.700">
    <property type="match status" value="1"/>
</dbReference>
<dbReference type="GO" id="GO:0004314">
    <property type="term" value="F:[acyl-carrier-protein] S-malonyltransferase activity"/>
    <property type="evidence" value="ECO:0007669"/>
    <property type="project" value="UniProtKB-EC"/>
</dbReference>
<dbReference type="GeneID" id="9226258"/>
<dbReference type="EMBL" id="DS995708">
    <property type="protein sequence ID" value="EEQ35620.1"/>
    <property type="molecule type" value="Genomic_DNA"/>
</dbReference>
<dbReference type="Pfam" id="PF00698">
    <property type="entry name" value="Acyl_transf_1"/>
    <property type="match status" value="1"/>
</dbReference>
<keyword evidence="3 16" id="KW-0808">Transferase</keyword>
<evidence type="ECO:0000256" key="7">
    <source>
        <dbReference type="ARBA" id="ARBA00023027"/>
    </source>
</evidence>
<dbReference type="OrthoDB" id="4251012at2759"/>
<evidence type="ECO:0000256" key="11">
    <source>
        <dbReference type="ARBA" id="ARBA00048237"/>
    </source>
</evidence>
<dbReference type="STRING" id="554155.C5G0G7"/>
<dbReference type="eggNOG" id="ENOG502QQJX">
    <property type="taxonomic scope" value="Eukaryota"/>
</dbReference>
<dbReference type="Pfam" id="PF01575">
    <property type="entry name" value="MaoC_dehydratas"/>
    <property type="match status" value="1"/>
</dbReference>
<evidence type="ECO:0000256" key="14">
    <source>
        <dbReference type="ARBA" id="ARBA00048572"/>
    </source>
</evidence>
<dbReference type="InterPro" id="IPR032088">
    <property type="entry name" value="SAT"/>
</dbReference>
<dbReference type="GO" id="GO:0004313">
    <property type="term" value="F:[acyl-carrier-protein] S-acetyltransferase activity"/>
    <property type="evidence" value="ECO:0007669"/>
    <property type="project" value="UniProtKB-EC"/>
</dbReference>
<dbReference type="InterPro" id="IPR040883">
    <property type="entry name" value="FAS_meander"/>
</dbReference>
<sequence length="2056" mass="228494">MESPWSVLSFHEPCPTASSWGEQQQPDHVFPFDQISLHNGNIRCGFDVPHGMFVRGQELRDCFSKQDALVYSSSLELCLSFMGYILDHLNDDGKNYTLDVAIVKRGLGFVQENILQHENINTVLASMNVDSDKHHSVLRTYFRACAFTKTKSSTGNSRLIADVQTGHAKLFALFNGQGFDTYFEELLETYCTYKYNVQTLVRYMAATLNRLAADDNVKETYSLGFDVEKWLDLEESRPGLSYLTSTPVSLPLIGFAQFVTYAVACINLQLSPKELRDCFSGATGHSQGIVVASFVAAVDSWDSFYAAAQQAVEVLFWIGYRCQQNNLLPMAHEEQLSSYMLSVKGISRDALQNDIDQLNRHLQPSDTLHISLVNGPQQFVIAGLPLSLQGLQRKIRMREPGPSQPVNQSRVLFSQRQSVITPFHSPYLESAQEKLRVDLDSFTLKGSDLAFPVFHTETGNNLQHCENLIPHLIQMICTKRVQWKDLLNTVLTGVTHVLDFGPGGSAGIGRLIDQQRDGMGLRTITVGAGSDPSSSLGSAAELYACGIPAKYSSIWSDEYSPQLAITRSTGRKLVDTKFSRFFGLPPVMVGGMTPTTTAPSFVAAIMNAGYHAELACGGFPEPNSMRNGILSLSAGVSPGRGITCNLIYANPRAMAWQIPLLHELRKSGIPITGLTIGAGIPSLDTVRGYIADLSLTHIGLKPGSKEGIDAILGIARDNPDCSIILQWTGGRGGGHHSYEDFHEPILNRYGQIRAHSNVILLAGSGFGDGDKTYPYLAGTWSEEFGYPPMPFDGILLGSRVMAAREARTSPAVKEAIRNAPGVPDSRWEETNHGPAGGIISVRSEMGEPIHKLATRGVMLWAELDRDVFSLPREKQKTMLLARKDYYIARLNKDFQKVWFGCNSRGEAVDLFDMTYAEVVRRTIDLLYLNQSREWIHDNFKLLAFDLIRRLEERLQIGLDNNAVLYSSAQLDQPYELLGQLFAQYPHAETDVITATDADYIILLSQRRGQKPVPYILLLDEDFEYWFKKDSLWQSERLEAVPGQDVGRICILHGPVAAQYTRQVDEPVMSILDGIHDAHIAKILQEETAAGLRHLRSTLTSIDDDETPPLPRGVTVNTLENGTVVRYSLPSSEAELPSPDDWMNLLARSSPVAWCNSIFTEPDVVRGRILISNPIRRLFTAKPGRIVDVHSPLSPERCIIAIKEAKNSQNMAKDNEAAVVAVASLRNGLDGGIILTLSNHTVADRAAQHLDLAFEYKPCCGSPSIIESTKDHNTQVQLFYQSIWVGVQGPPATLGTIFCSESIVLKRDTIIRFAKGICNHNPSYISPSKTSLHAPLDLAIAIAWKPMVRCLLSTPISGNMLSLLHLGNEFRLSDGVKPLSEGDCVTSECRLASYKIKRGSGKVIEIEGTIYRNGTPVVHLNSNFIMPGTYTDYNTTFEIREDKFQLHLSSVKNIELLRSRRWFFLNEGVDLIQHLHRKIEFHITSSYFFKGPETNFRLEVEGQVVVQPDAGHSTVLGSIHLAVDSHKENPVVNYLERHGTSVKDRFEIFDRPHQLIQGIEVTIPNLGDEYAQNSGDYNPIHLSELFASYSGHNARVTHGMFTSGLVRGIVESYTTQNDTSRMRSWSCVFEGKVFEGDRLSICVDHIGMCHGKMVVSVRAENAATGLKVLSGQATIEQPSTAYVFTGQGSQRPGMGLELYQYSRVAQQVWNAADEYFMTHYGFSIINIVRENPRHLTIYFGGTRGRRIRENYMSLVFDSGGDNGAITSKRVFPTITSSTRSYTFRSTSGLLHETQFTQPALALMEIARFEDMRSRGIVKEESLFAGHSLGEYVALVAIGKILTIEQMAALVFYRGLTMYNAVKHDSSGATNYSMCAVNPTRVSKTFSQADLKWCVEEIARHTGGLLEIVNYNILDIQYVCAGDLKGLATLTALMDALTSGDLNISQSTQVQSFIEQYLSRVECTKYPITLQRGLATIPLAVNVPFHSRLLRSGVDSFRNFLRRHIDESTLNPELIIGKYIPNLTAKPFELSTEYIRNVFIITKSPILKDLLLNGMNSP</sequence>
<evidence type="ECO:0000256" key="16">
    <source>
        <dbReference type="PIRNR" id="PIRNR005562"/>
    </source>
</evidence>
<comment type="subunit">
    <text evidence="10">[Alpha(6)beta(6)] hexamers of two multifunctional subunits (alpha and beta).</text>
</comment>
<feature type="domain" description="Malonyl-CoA:ACP transacylase (MAT)" evidence="18">
    <location>
        <begin position="1682"/>
        <end position="2025"/>
    </location>
</feature>
<evidence type="ECO:0000256" key="9">
    <source>
        <dbReference type="ARBA" id="ARBA00023268"/>
    </source>
</evidence>
<dbReference type="Pfam" id="PF08354">
    <property type="entry name" value="Fas1-AflB-like_hel"/>
    <property type="match status" value="1"/>
</dbReference>
<gene>
    <name evidence="19" type="ORF">MCYG_08439</name>
</gene>
<dbReference type="InterPro" id="IPR014043">
    <property type="entry name" value="Acyl_transferase_dom"/>
</dbReference>
<dbReference type="Pfam" id="PF16073">
    <property type="entry name" value="SAT"/>
    <property type="match status" value="1"/>
</dbReference>
<keyword evidence="5 16" id="KW-0521">NADP</keyword>
<dbReference type="CDD" id="cd03447">
    <property type="entry name" value="FAS_MaoC"/>
    <property type="match status" value="1"/>
</dbReference>
<dbReference type="Pfam" id="PF22235">
    <property type="entry name" value="FAS1_thioest_ins"/>
    <property type="match status" value="1"/>
</dbReference>
<keyword evidence="9" id="KW-0511">Multifunctional enzyme</keyword>
<evidence type="ECO:0000256" key="6">
    <source>
        <dbReference type="ARBA" id="ARBA00023002"/>
    </source>
</evidence>
<dbReference type="PANTHER" id="PTHR10982:SF21">
    <property type="entry name" value="FATTY ACID SYNTHASE SUBUNIT BETA"/>
    <property type="match status" value="1"/>
</dbReference>
<dbReference type="SUPFAM" id="SSF52151">
    <property type="entry name" value="FabD/lysophospholipase-like"/>
    <property type="match status" value="2"/>
</dbReference>
<dbReference type="GO" id="GO:0004312">
    <property type="term" value="F:fatty acid synthase activity"/>
    <property type="evidence" value="ECO:0007669"/>
    <property type="project" value="InterPro"/>
</dbReference>
<dbReference type="GO" id="GO:0005835">
    <property type="term" value="C:fatty acid synthase complex"/>
    <property type="evidence" value="ECO:0007669"/>
    <property type="project" value="UniProtKB-UniRule"/>
</dbReference>
<dbReference type="InterPro" id="IPR002539">
    <property type="entry name" value="MaoC-like_dom"/>
</dbReference>
<dbReference type="Gene3D" id="3.10.129.10">
    <property type="entry name" value="Hotdog Thioesterase"/>
    <property type="match status" value="1"/>
</dbReference>
<evidence type="ECO:0000313" key="19">
    <source>
        <dbReference type="EMBL" id="EEQ35620.1"/>
    </source>
</evidence>
<evidence type="ECO:0000256" key="15">
    <source>
        <dbReference type="ARBA" id="ARBA00048835"/>
    </source>
</evidence>
<name>C5G0G7_ARTOC</name>
<dbReference type="Gene3D" id="3.20.20.70">
    <property type="entry name" value="Aldolase class I"/>
    <property type="match status" value="1"/>
</dbReference>
<dbReference type="Gene3D" id="3.30.1120.100">
    <property type="match status" value="1"/>
</dbReference>
<evidence type="ECO:0000259" key="18">
    <source>
        <dbReference type="SMART" id="SM00827"/>
    </source>
</evidence>
<evidence type="ECO:0000256" key="12">
    <source>
        <dbReference type="ARBA" id="ARBA00048462"/>
    </source>
</evidence>
<dbReference type="InterPro" id="IPR003965">
    <property type="entry name" value="Fatty_acid_synthase"/>
</dbReference>
<comment type="catalytic activity">
    <reaction evidence="13">
        <text>(9Z)-octadecenoyl-[ACP] + H2O = (9Z)-octadecenoate + holo-[ACP] + H(+)</text>
        <dbReference type="Rhea" id="RHEA:15057"/>
        <dbReference type="Rhea" id="RHEA-COMP:9685"/>
        <dbReference type="Rhea" id="RHEA-COMP:9924"/>
        <dbReference type="ChEBI" id="CHEBI:15377"/>
        <dbReference type="ChEBI" id="CHEBI:15378"/>
        <dbReference type="ChEBI" id="CHEBI:30823"/>
        <dbReference type="ChEBI" id="CHEBI:64479"/>
        <dbReference type="ChEBI" id="CHEBI:78783"/>
        <dbReference type="EC" id="3.1.2.14"/>
    </reaction>
</comment>
<dbReference type="Gene3D" id="3.40.366.10">
    <property type="entry name" value="Malonyl-Coenzyme A Acyl Carrier Protein, domain 2"/>
    <property type="match status" value="3"/>
</dbReference>
<dbReference type="InterPro" id="IPR050830">
    <property type="entry name" value="Fungal_FAS"/>
</dbReference>
<dbReference type="GO" id="GO:0004318">
    <property type="term" value="F:enoyl-[acyl-carrier-protein] reductase (NADH) activity"/>
    <property type="evidence" value="ECO:0007669"/>
    <property type="project" value="UniProtKB-UniRule"/>
</dbReference>
<dbReference type="GO" id="GO:0019171">
    <property type="term" value="F:(3R)-hydroxyacyl-[acyl-carrier-protein] dehydratase activity"/>
    <property type="evidence" value="ECO:0007669"/>
    <property type="project" value="UniProtKB-EC"/>
</dbReference>
<dbReference type="SUPFAM" id="SSF54637">
    <property type="entry name" value="Thioesterase/thiol ester dehydrase-isomerase"/>
    <property type="match status" value="2"/>
</dbReference>
<comment type="catalytic activity">
    <reaction evidence="15">
        <text>holo-[ACP] + acetyl-CoA = acetyl-[ACP] + CoA</text>
        <dbReference type="Rhea" id="RHEA:41788"/>
        <dbReference type="Rhea" id="RHEA-COMP:9621"/>
        <dbReference type="Rhea" id="RHEA-COMP:9685"/>
        <dbReference type="ChEBI" id="CHEBI:57287"/>
        <dbReference type="ChEBI" id="CHEBI:57288"/>
        <dbReference type="ChEBI" id="CHEBI:64479"/>
        <dbReference type="ChEBI" id="CHEBI:78446"/>
        <dbReference type="EC" id="2.3.1.38"/>
    </reaction>
</comment>
<keyword evidence="4 16" id="KW-0378">Hydrolase</keyword>
<dbReference type="FunFam" id="3.30.70.3330:FF:000001">
    <property type="entry name" value="Fatty acid synthase subunit beta dehydratase"/>
    <property type="match status" value="1"/>
</dbReference>
<dbReference type="Gene3D" id="3.30.70.2430">
    <property type="match status" value="1"/>
</dbReference>
<dbReference type="Proteomes" id="UP000002035">
    <property type="component" value="Unassembled WGS sequence"/>
</dbReference>
<reference evidence="20" key="1">
    <citation type="journal article" date="2012" name="MBio">
        <title>Comparative genome analysis of Trichophyton rubrum and related dermatophytes reveals candidate genes involved in infection.</title>
        <authorList>
            <person name="Martinez D.A."/>
            <person name="Oliver B.G."/>
            <person name="Graeser Y."/>
            <person name="Goldberg J.M."/>
            <person name="Li W."/>
            <person name="Martinez-Rossi N.M."/>
            <person name="Monod M."/>
            <person name="Shelest E."/>
            <person name="Barton R.C."/>
            <person name="Birch E."/>
            <person name="Brakhage A.A."/>
            <person name="Chen Z."/>
            <person name="Gurr S.J."/>
            <person name="Heiman D."/>
            <person name="Heitman J."/>
            <person name="Kosti I."/>
            <person name="Rossi A."/>
            <person name="Saif S."/>
            <person name="Samalova M."/>
            <person name="Saunders C.W."/>
            <person name="Shea T."/>
            <person name="Summerbell R.C."/>
            <person name="Xu J."/>
            <person name="Young S."/>
            <person name="Zeng Q."/>
            <person name="Birren B.W."/>
            <person name="Cuomo C.A."/>
            <person name="White T.C."/>
        </authorList>
    </citation>
    <scope>NUCLEOTIDE SEQUENCE [LARGE SCALE GENOMIC DNA]</scope>
    <source>
        <strain evidence="20">ATCC MYA-4605 / CBS 113480</strain>
    </source>
</reference>
<dbReference type="Gene3D" id="1.20.930.70">
    <property type="match status" value="1"/>
</dbReference>
<dbReference type="InterPro" id="IPR016035">
    <property type="entry name" value="Acyl_Trfase/lysoPLipase"/>
</dbReference>
<keyword evidence="7 16" id="KW-0520">NAD</keyword>
<accession>C5G0G7</accession>
<evidence type="ECO:0000256" key="3">
    <source>
        <dbReference type="ARBA" id="ARBA00022679"/>
    </source>
</evidence>
<dbReference type="VEuPathDB" id="FungiDB:MCYG_08439"/>
<evidence type="ECO:0000256" key="13">
    <source>
        <dbReference type="ARBA" id="ARBA00048536"/>
    </source>
</evidence>
<evidence type="ECO:0000256" key="1">
    <source>
        <dbReference type="ARBA" id="ARBA00001055"/>
    </source>
</evidence>
<dbReference type="InterPro" id="IPR013565">
    <property type="entry name" value="Fas1/AflB-like_central"/>
</dbReference>
<dbReference type="GO" id="GO:0004321">
    <property type="term" value="F:fatty-acyl-CoA synthase activity"/>
    <property type="evidence" value="ECO:0007669"/>
    <property type="project" value="UniProtKB-EC"/>
</dbReference>
<comment type="catalytic activity">
    <reaction evidence="12">
        <text>holo-[ACP] + malonyl-CoA = malonyl-[ACP] + CoA</text>
        <dbReference type="Rhea" id="RHEA:41792"/>
        <dbReference type="Rhea" id="RHEA-COMP:9623"/>
        <dbReference type="Rhea" id="RHEA-COMP:9685"/>
        <dbReference type="ChEBI" id="CHEBI:57287"/>
        <dbReference type="ChEBI" id="CHEBI:57384"/>
        <dbReference type="ChEBI" id="CHEBI:64479"/>
        <dbReference type="ChEBI" id="CHEBI:78449"/>
        <dbReference type="EC" id="2.3.1.39"/>
    </reaction>
</comment>
<feature type="active site" description="For acetyltransferase activity" evidence="17">
    <location>
        <position position="286"/>
    </location>
</feature>
<comment type="catalytic activity">
    <reaction evidence="1">
        <text>a (3R)-hydroxyacyl-[ACP] = a (2E)-enoyl-[ACP] + H2O</text>
        <dbReference type="Rhea" id="RHEA:13097"/>
        <dbReference type="Rhea" id="RHEA-COMP:9925"/>
        <dbReference type="Rhea" id="RHEA-COMP:9945"/>
        <dbReference type="ChEBI" id="CHEBI:15377"/>
        <dbReference type="ChEBI" id="CHEBI:78784"/>
        <dbReference type="ChEBI" id="CHEBI:78827"/>
        <dbReference type="EC" id="4.2.1.59"/>
    </reaction>
</comment>
<dbReference type="OMA" id="RVTHGMF"/>
<evidence type="ECO:0000256" key="2">
    <source>
        <dbReference type="ARBA" id="ARBA00010009"/>
    </source>
</evidence>
<evidence type="ECO:0000256" key="8">
    <source>
        <dbReference type="ARBA" id="ARBA00023239"/>
    </source>
</evidence>
<dbReference type="Gene3D" id="1.20.1050.120">
    <property type="match status" value="1"/>
</dbReference>
<dbReference type="InterPro" id="IPR013785">
    <property type="entry name" value="Aldolase_TIM"/>
</dbReference>
<dbReference type="Pfam" id="PF17951">
    <property type="entry name" value="FAS_meander"/>
    <property type="match status" value="1"/>
</dbReference>
<organism evidence="19 20">
    <name type="scientific">Arthroderma otae (strain ATCC MYA-4605 / CBS 113480)</name>
    <name type="common">Microsporum canis</name>
    <dbReference type="NCBI Taxonomy" id="554155"/>
    <lineage>
        <taxon>Eukaryota</taxon>
        <taxon>Fungi</taxon>
        <taxon>Dikarya</taxon>
        <taxon>Ascomycota</taxon>
        <taxon>Pezizomycotina</taxon>
        <taxon>Eurotiomycetes</taxon>
        <taxon>Eurotiomycetidae</taxon>
        <taxon>Onygenales</taxon>
        <taxon>Arthrodermataceae</taxon>
        <taxon>Microsporum</taxon>
    </lineage>
</organism>
<dbReference type="InterPro" id="IPR001227">
    <property type="entry name" value="Ac_transferase_dom_sf"/>
</dbReference>
<evidence type="ECO:0000256" key="5">
    <source>
        <dbReference type="ARBA" id="ARBA00022857"/>
    </source>
</evidence>
<dbReference type="RefSeq" id="XP_002843356.1">
    <property type="nucleotide sequence ID" value="XM_002843310.1"/>
</dbReference>
<comment type="similarity">
    <text evidence="2 16">Belongs to the fungal fatty acid synthetase subunit beta family.</text>
</comment>
<evidence type="ECO:0000256" key="17">
    <source>
        <dbReference type="PIRSR" id="PIRSR005562-1"/>
    </source>
</evidence>
<dbReference type="GO" id="GO:0016297">
    <property type="term" value="F:fatty acyl-[ACP] hydrolase activity"/>
    <property type="evidence" value="ECO:0007669"/>
    <property type="project" value="UniProtKB-EC"/>
</dbReference>
<comment type="catalytic activity">
    <reaction evidence="14">
        <text>a 2,3-saturated acyl-[ACP] + NAD(+) = a (2E)-enoyl-[ACP] + NADH + H(+)</text>
        <dbReference type="Rhea" id="RHEA:10240"/>
        <dbReference type="Rhea" id="RHEA-COMP:9925"/>
        <dbReference type="Rhea" id="RHEA-COMP:9926"/>
        <dbReference type="ChEBI" id="CHEBI:15378"/>
        <dbReference type="ChEBI" id="CHEBI:57540"/>
        <dbReference type="ChEBI" id="CHEBI:57945"/>
        <dbReference type="ChEBI" id="CHEBI:78784"/>
        <dbReference type="ChEBI" id="CHEBI:78785"/>
        <dbReference type="EC" id="1.3.1.9"/>
    </reaction>
</comment>
<dbReference type="PANTHER" id="PTHR10982">
    <property type="entry name" value="MALONYL COA-ACYL CARRIER PROTEIN TRANSACYLASE"/>
    <property type="match status" value="1"/>
</dbReference>
<dbReference type="InterPro" id="IPR039569">
    <property type="entry name" value="FAS1-like_DH_region"/>
</dbReference>
<dbReference type="InterPro" id="IPR016452">
    <property type="entry name" value="Fas1/AflB-like"/>
</dbReference>
<dbReference type="FunFam" id="3.20.20.70:FF:000078">
    <property type="entry name" value="Fatty acid synthase beta subunit dehydratase"/>
    <property type="match status" value="1"/>
</dbReference>
<dbReference type="Gene3D" id="6.10.60.10">
    <property type="match status" value="1"/>
</dbReference>
<comment type="catalytic activity">
    <reaction evidence="11">
        <text>acetyl-CoA + n malonyl-CoA + 2n NADPH + 4n H(+) = a long-chain-acyl-CoA + n CoA + n CO2 + 2n NADP(+).</text>
        <dbReference type="EC" id="2.3.1.86"/>
    </reaction>
</comment>
<keyword evidence="6 16" id="KW-0560">Oxidoreductase</keyword>
<dbReference type="GO" id="GO:0006633">
    <property type="term" value="P:fatty acid biosynthetic process"/>
    <property type="evidence" value="ECO:0007669"/>
    <property type="project" value="InterPro"/>
</dbReference>
<dbReference type="HOGENOM" id="CLU_000114_5_0_1"/>
<dbReference type="PRINTS" id="PR01483">
    <property type="entry name" value="FASYNTHASE"/>
</dbReference>
<evidence type="ECO:0000256" key="4">
    <source>
        <dbReference type="ARBA" id="ARBA00022801"/>
    </source>
</evidence>
<feature type="active site" description="For malonyltransferase activity" evidence="17">
    <location>
        <position position="1826"/>
    </location>
</feature>
<protein>
    <submittedName>
        <fullName evidence="19">Fatty acid synthase beta subunit dehydratase</fullName>
    </submittedName>
</protein>